<name>A0A379PII5_ECTOL</name>
<dbReference type="AlphaFoldDB" id="A0A379PII5"/>
<proteinExistence type="predicted"/>
<organism evidence="1 2">
    <name type="scientific">Ectopseudomonas oleovorans</name>
    <name type="common">Pseudomonas oleovorans</name>
    <dbReference type="NCBI Taxonomy" id="301"/>
    <lineage>
        <taxon>Bacteria</taxon>
        <taxon>Pseudomonadati</taxon>
        <taxon>Pseudomonadota</taxon>
        <taxon>Gammaproteobacteria</taxon>
        <taxon>Pseudomonadales</taxon>
        <taxon>Pseudomonadaceae</taxon>
        <taxon>Ectopseudomonas</taxon>
    </lineage>
</organism>
<dbReference type="EMBL" id="UGUV01000003">
    <property type="protein sequence ID" value="SUE72417.1"/>
    <property type="molecule type" value="Genomic_DNA"/>
</dbReference>
<reference evidence="1 2" key="1">
    <citation type="submission" date="2018-06" db="EMBL/GenBank/DDBJ databases">
        <authorList>
            <consortium name="Pathogen Informatics"/>
            <person name="Doyle S."/>
        </authorList>
    </citation>
    <scope>NUCLEOTIDE SEQUENCE [LARGE SCALE GENOMIC DNA]</scope>
    <source>
        <strain evidence="1 2">NCTC10692</strain>
    </source>
</reference>
<protein>
    <submittedName>
        <fullName evidence="1">Uncharacterized protein</fullName>
    </submittedName>
</protein>
<sequence length="103" mass="11773">MDKIHWFAVSNPEQKRFPEWRRSFGISNNGTVFVPAAMAGDDSELNVMLCAVAEDQSTVVHLDHHFVPSGWLKREFPKHFELIEIIEARAQLTLAAAFQRHEA</sequence>
<gene>
    <name evidence="1" type="ORF">NCTC10692_04572</name>
</gene>
<evidence type="ECO:0000313" key="1">
    <source>
        <dbReference type="EMBL" id="SUE72417.1"/>
    </source>
</evidence>
<dbReference type="RefSeq" id="WP_057390160.1">
    <property type="nucleotide sequence ID" value="NZ_FNZC01000073.1"/>
</dbReference>
<evidence type="ECO:0000313" key="2">
    <source>
        <dbReference type="Proteomes" id="UP000255303"/>
    </source>
</evidence>
<dbReference type="Proteomes" id="UP000255303">
    <property type="component" value="Unassembled WGS sequence"/>
</dbReference>
<accession>A0A379PII5</accession>